<proteinExistence type="predicted"/>
<name>A0A224YGD5_9ACAR</name>
<reference evidence="1" key="1">
    <citation type="journal article" date="2017" name="Parasit. Vectors">
        <title>Sialotranscriptomics of Rhipicephalus zambeziensis reveals intricate expression profiles of secretory proteins and suggests tight temporal transcriptional regulation during blood-feeding.</title>
        <authorList>
            <person name="de Castro M.H."/>
            <person name="de Klerk D."/>
            <person name="Pienaar R."/>
            <person name="Rees D.J.G."/>
            <person name="Mans B.J."/>
        </authorList>
    </citation>
    <scope>NUCLEOTIDE SEQUENCE</scope>
    <source>
        <tissue evidence="1">Salivary glands</tissue>
    </source>
</reference>
<dbReference type="AlphaFoldDB" id="A0A224YGD5"/>
<dbReference type="EMBL" id="GFPF01001716">
    <property type="protein sequence ID" value="MAA12862.1"/>
    <property type="molecule type" value="Transcribed_RNA"/>
</dbReference>
<accession>A0A224YGD5</accession>
<sequence length="172" mass="18461">MMSQFQLTSRCLIDHSVISARVNSELVGCVGAASSFSVSESSESSVTLTILQSVNSAQSSWSSSASAKPSKVTPAGIETPAARRSLKATSAKTVPESLLRYRLLRYEGDLCASRARTKTKEHSVPSLSTANVEDRDTRTLKIAPIACSSTQSTAELTKQYVNEHLMNTARFG</sequence>
<organism evidence="1">
    <name type="scientific">Rhipicephalus zambeziensis</name>
    <dbReference type="NCBI Taxonomy" id="60191"/>
    <lineage>
        <taxon>Eukaryota</taxon>
        <taxon>Metazoa</taxon>
        <taxon>Ecdysozoa</taxon>
        <taxon>Arthropoda</taxon>
        <taxon>Chelicerata</taxon>
        <taxon>Arachnida</taxon>
        <taxon>Acari</taxon>
        <taxon>Parasitiformes</taxon>
        <taxon>Ixodida</taxon>
        <taxon>Ixodoidea</taxon>
        <taxon>Ixodidae</taxon>
        <taxon>Rhipicephalinae</taxon>
        <taxon>Rhipicephalus</taxon>
        <taxon>Rhipicephalus</taxon>
    </lineage>
</organism>
<evidence type="ECO:0000313" key="1">
    <source>
        <dbReference type="EMBL" id="MAA12862.1"/>
    </source>
</evidence>
<protein>
    <submittedName>
        <fullName evidence="1">Uncharacterized protein</fullName>
    </submittedName>
</protein>